<evidence type="ECO:0000313" key="2">
    <source>
        <dbReference type="Proteomes" id="UP000078046"/>
    </source>
</evidence>
<dbReference type="Proteomes" id="UP000078046">
    <property type="component" value="Unassembled WGS sequence"/>
</dbReference>
<protein>
    <recommendedName>
        <fullName evidence="3">rRNA adenine N(6)-methyltransferase</fullName>
    </recommendedName>
</protein>
<comment type="caution">
    <text evidence="1">The sequence shown here is derived from an EMBL/GenBank/DDBJ whole genome shotgun (WGS) entry which is preliminary data.</text>
</comment>
<name>A0A177B9L0_9BILA</name>
<evidence type="ECO:0008006" key="3">
    <source>
        <dbReference type="Google" id="ProtNLM"/>
    </source>
</evidence>
<reference evidence="1 2" key="1">
    <citation type="submission" date="2016-04" db="EMBL/GenBank/DDBJ databases">
        <title>The genome of Intoshia linei affirms orthonectids as highly simplified spiralians.</title>
        <authorList>
            <person name="Mikhailov K.V."/>
            <person name="Slusarev G.S."/>
            <person name="Nikitin M.A."/>
            <person name="Logacheva M.D."/>
            <person name="Penin A."/>
            <person name="Aleoshin V."/>
            <person name="Panchin Y.V."/>
        </authorList>
    </citation>
    <scope>NUCLEOTIDE SEQUENCE [LARGE SCALE GENOMIC DNA]</scope>
    <source>
        <strain evidence="1">Intl2013</strain>
        <tissue evidence="1">Whole animal</tissue>
    </source>
</reference>
<accession>A0A177B9L0</accession>
<dbReference type="OrthoDB" id="9895503at2759"/>
<gene>
    <name evidence="1" type="ORF">A3Q56_01244</name>
</gene>
<evidence type="ECO:0000313" key="1">
    <source>
        <dbReference type="EMBL" id="OAF70989.1"/>
    </source>
</evidence>
<proteinExistence type="predicted"/>
<organism evidence="1 2">
    <name type="scientific">Intoshia linei</name>
    <dbReference type="NCBI Taxonomy" id="1819745"/>
    <lineage>
        <taxon>Eukaryota</taxon>
        <taxon>Metazoa</taxon>
        <taxon>Spiralia</taxon>
        <taxon>Lophotrochozoa</taxon>
        <taxon>Mesozoa</taxon>
        <taxon>Orthonectida</taxon>
        <taxon>Rhopaluridae</taxon>
        <taxon>Intoshia</taxon>
    </lineage>
</organism>
<sequence>MNRAKRLYKCMTLLNPETAAKVADLLMSKIPKSHLIINVSPGKDLLGKALLNSGCSNILSAEPYEIDHLILNYSHLSNYKCVKAYYPFLLEQQFPLSEYNLTKKCFSDNDTEFSIVGNIHPTTFQLTLFRNFANSIIFGKFPFCYGNIVHYIIIPNSIFETLNSKFIWKSNSRISDILGLHICKVVKLQEYPISHFSVNSTYNSLKFDKMCLIQINLNLQNCTKDLKKFYHFLRFLRINKLERIIPLCEKLSNGIGQELIFNDFLMIDHIRDLDYDRLLKFYDIIKDKLNMDEISQD</sequence>
<keyword evidence="2" id="KW-1185">Reference proteome</keyword>
<dbReference type="EMBL" id="LWCA01000091">
    <property type="protein sequence ID" value="OAF70989.1"/>
    <property type="molecule type" value="Genomic_DNA"/>
</dbReference>
<dbReference type="AlphaFoldDB" id="A0A177B9L0"/>